<dbReference type="InterPro" id="IPR057326">
    <property type="entry name" value="KR_dom"/>
</dbReference>
<dbReference type="SMART" id="SM00822">
    <property type="entry name" value="PKS_KR"/>
    <property type="match status" value="1"/>
</dbReference>
<dbReference type="GO" id="GO:0030497">
    <property type="term" value="P:fatty acid elongation"/>
    <property type="evidence" value="ECO:0007669"/>
    <property type="project" value="TreeGrafter"/>
</dbReference>
<dbReference type="PANTHER" id="PTHR42760">
    <property type="entry name" value="SHORT-CHAIN DEHYDROGENASES/REDUCTASES FAMILY MEMBER"/>
    <property type="match status" value="1"/>
</dbReference>
<dbReference type="SUPFAM" id="SSF51735">
    <property type="entry name" value="NAD(P)-binding Rossmann-fold domains"/>
    <property type="match status" value="1"/>
</dbReference>
<evidence type="ECO:0000313" key="4">
    <source>
        <dbReference type="EMBL" id="KEA57607.1"/>
    </source>
</evidence>
<dbReference type="AlphaFoldDB" id="A0A071M9X2"/>
<evidence type="ECO:0000259" key="3">
    <source>
        <dbReference type="SMART" id="SM00822"/>
    </source>
</evidence>
<dbReference type="EMBL" id="JJOA01000017">
    <property type="protein sequence ID" value="KEA57607.1"/>
    <property type="molecule type" value="Genomic_DNA"/>
</dbReference>
<dbReference type="InterPro" id="IPR002347">
    <property type="entry name" value="SDR_fam"/>
</dbReference>
<dbReference type="Pfam" id="PF00106">
    <property type="entry name" value="adh_short"/>
    <property type="match status" value="1"/>
</dbReference>
<gene>
    <name evidence="4" type="ORF">DT99_21700</name>
</gene>
<dbReference type="Gene3D" id="3.40.50.720">
    <property type="entry name" value="NAD(P)-binding Rossmann-like Domain"/>
    <property type="match status" value="1"/>
</dbReference>
<dbReference type="PANTHER" id="PTHR42760:SF135">
    <property type="entry name" value="BLL7886 PROTEIN"/>
    <property type="match status" value="1"/>
</dbReference>
<sequence length="237" mass="24017">MEHDLKGKAVAITGGFGHLGVATAAWLGARGARVALIGRGAAPGAPALPGVPADALRIGGIDLVDPQAAARALESVNREFGRVDALLNIAGAFVWQPIADGDAATWDRMYELNVKTALNASKAALPYLLASPAGRVVNIGAGAAFKAGAGMGPYAAAKAGVARLTEALAAELLDRGVTVNALLPSIIDTPPNRADMPDADFTRWVRPEQIAATIGFLLSADAQAITGASIPVSGRVA</sequence>
<evidence type="ECO:0000256" key="1">
    <source>
        <dbReference type="ARBA" id="ARBA00006484"/>
    </source>
</evidence>
<organism evidence="4">
    <name type="scientific">Burkholderia cenocepacia</name>
    <dbReference type="NCBI Taxonomy" id="95486"/>
    <lineage>
        <taxon>Bacteria</taxon>
        <taxon>Pseudomonadati</taxon>
        <taxon>Pseudomonadota</taxon>
        <taxon>Betaproteobacteria</taxon>
        <taxon>Burkholderiales</taxon>
        <taxon>Burkholderiaceae</taxon>
        <taxon>Burkholderia</taxon>
        <taxon>Burkholderia cepacia complex</taxon>
    </lineage>
</organism>
<evidence type="ECO:0000256" key="2">
    <source>
        <dbReference type="RuleBase" id="RU000363"/>
    </source>
</evidence>
<name>A0A071M9X2_9BURK</name>
<dbReference type="OrthoDB" id="118015at2"/>
<dbReference type="PRINTS" id="PR00081">
    <property type="entry name" value="GDHRDH"/>
</dbReference>
<proteinExistence type="inferred from homology"/>
<dbReference type="InterPro" id="IPR020904">
    <property type="entry name" value="Sc_DH/Rdtase_CS"/>
</dbReference>
<dbReference type="PRINTS" id="PR00080">
    <property type="entry name" value="SDRFAMILY"/>
</dbReference>
<feature type="domain" description="Ketoreductase" evidence="3">
    <location>
        <begin position="8"/>
        <end position="185"/>
    </location>
</feature>
<comment type="caution">
    <text evidence="4">The sequence shown here is derived from an EMBL/GenBank/DDBJ whole genome shotgun (WGS) entry which is preliminary data.</text>
</comment>
<dbReference type="InterPro" id="IPR036291">
    <property type="entry name" value="NAD(P)-bd_dom_sf"/>
</dbReference>
<dbReference type="PROSITE" id="PS00061">
    <property type="entry name" value="ADH_SHORT"/>
    <property type="match status" value="1"/>
</dbReference>
<dbReference type="GO" id="GO:0016616">
    <property type="term" value="F:oxidoreductase activity, acting on the CH-OH group of donors, NAD or NADP as acceptor"/>
    <property type="evidence" value="ECO:0007669"/>
    <property type="project" value="UniProtKB-ARBA"/>
</dbReference>
<accession>A0A071M9X2</accession>
<protein>
    <submittedName>
        <fullName evidence="4">Short-chain dehydrogenase</fullName>
    </submittedName>
</protein>
<reference evidence="4" key="1">
    <citation type="submission" date="2014-04" db="EMBL/GenBank/DDBJ databases">
        <title>In planta biocontrol of soil-borne Fusarium wilt of banana through a plant endophytic bacterium, Burkholderia cenocepacia 869T2.</title>
        <authorList>
            <person name="Ho Y.-N."/>
            <person name="Chiang H.-M."/>
            <person name="Chao C.-P."/>
            <person name="Su C.-C."/>
            <person name="Hsu H.-F."/>
            <person name="Guo C.-T."/>
            <person name="Hsieh J.-L."/>
            <person name="Huang C.-C."/>
        </authorList>
    </citation>
    <scope>NUCLEOTIDE SEQUENCE [LARGE SCALE GENOMIC DNA]</scope>
    <source>
        <strain evidence="4">869T2</strain>
    </source>
</reference>
<comment type="similarity">
    <text evidence="1 2">Belongs to the short-chain dehydrogenases/reductases (SDR) family.</text>
</comment>